<dbReference type="GO" id="GO:0000287">
    <property type="term" value="F:magnesium ion binding"/>
    <property type="evidence" value="ECO:0007669"/>
    <property type="project" value="InterPro"/>
</dbReference>
<keyword evidence="3" id="KW-1185">Reference proteome</keyword>
<evidence type="ECO:0000313" key="2">
    <source>
        <dbReference type="EMBL" id="GHA00965.1"/>
    </source>
</evidence>
<dbReference type="InterPro" id="IPR036614">
    <property type="entry name" value="RusA-like_sf"/>
</dbReference>
<feature type="region of interest" description="Disordered" evidence="1">
    <location>
        <begin position="1"/>
        <end position="87"/>
    </location>
</feature>
<reference evidence="2" key="2">
    <citation type="submission" date="2020-09" db="EMBL/GenBank/DDBJ databases">
        <authorList>
            <person name="Sun Q."/>
            <person name="Ohkuma M."/>
        </authorList>
    </citation>
    <scope>NUCLEOTIDE SEQUENCE</scope>
    <source>
        <strain evidence="2">JCM 5016</strain>
    </source>
</reference>
<dbReference type="AlphaFoldDB" id="A0A918RJZ1"/>
<feature type="compositionally biased region" description="Low complexity" evidence="1">
    <location>
        <begin position="12"/>
        <end position="22"/>
    </location>
</feature>
<dbReference type="SUPFAM" id="SSF103084">
    <property type="entry name" value="Holliday junction resolvase RusA"/>
    <property type="match status" value="1"/>
</dbReference>
<accession>A0A918RJZ1</accession>
<evidence type="ECO:0000256" key="1">
    <source>
        <dbReference type="SAM" id="MobiDB-lite"/>
    </source>
</evidence>
<feature type="compositionally biased region" description="Polar residues" evidence="1">
    <location>
        <begin position="1"/>
        <end position="11"/>
    </location>
</feature>
<organism evidence="2 3">
    <name type="scientific">Streptomyces echinoruber</name>
    <dbReference type="NCBI Taxonomy" id="68898"/>
    <lineage>
        <taxon>Bacteria</taxon>
        <taxon>Bacillati</taxon>
        <taxon>Actinomycetota</taxon>
        <taxon>Actinomycetes</taxon>
        <taxon>Kitasatosporales</taxon>
        <taxon>Streptomycetaceae</taxon>
        <taxon>Streptomyces</taxon>
    </lineage>
</organism>
<evidence type="ECO:0000313" key="3">
    <source>
        <dbReference type="Proteomes" id="UP000623010"/>
    </source>
</evidence>
<gene>
    <name evidence="2" type="ORF">GCM10010389_45330</name>
</gene>
<protein>
    <submittedName>
        <fullName evidence="2">Uncharacterized protein</fullName>
    </submittedName>
</protein>
<dbReference type="InterPro" id="IPR008822">
    <property type="entry name" value="Endonuclease_RusA-like"/>
</dbReference>
<dbReference type="GO" id="GO:0006310">
    <property type="term" value="P:DNA recombination"/>
    <property type="evidence" value="ECO:0007669"/>
    <property type="project" value="InterPro"/>
</dbReference>
<dbReference type="EMBL" id="BMWH01000020">
    <property type="protein sequence ID" value="GHA00965.1"/>
    <property type="molecule type" value="Genomic_DNA"/>
</dbReference>
<sequence length="214" mass="22449">MKTTRPASTPSAALGTGAAAEAKAGEEHARSSAPVTPPAPGGSPTTQAAGELSGTKPVFDITVHGTPGPQGSKTRNPSGALYESSAKVKPWREAVKSAALDALAYDEAWRPLREAVRLEVVFTLRRPRSHYGTGRNAGVVKPSAPQFPIGKPDTDKLLRSTQDALKDAGVLLDDSVVTDTVAAKRYVLTGVDALSHPGAVIRVWRLTKPKEPES</sequence>
<dbReference type="GO" id="GO:0006281">
    <property type="term" value="P:DNA repair"/>
    <property type="evidence" value="ECO:0007669"/>
    <property type="project" value="InterPro"/>
</dbReference>
<name>A0A918RJZ1_9ACTN</name>
<reference evidence="2" key="1">
    <citation type="journal article" date="2014" name="Int. J. Syst. Evol. Microbiol.">
        <title>Complete genome sequence of Corynebacterium casei LMG S-19264T (=DSM 44701T), isolated from a smear-ripened cheese.</title>
        <authorList>
            <consortium name="US DOE Joint Genome Institute (JGI-PGF)"/>
            <person name="Walter F."/>
            <person name="Albersmeier A."/>
            <person name="Kalinowski J."/>
            <person name="Ruckert C."/>
        </authorList>
    </citation>
    <scope>NUCLEOTIDE SEQUENCE</scope>
    <source>
        <strain evidence="2">JCM 5016</strain>
    </source>
</reference>
<dbReference type="Pfam" id="PF05866">
    <property type="entry name" value="RusA"/>
    <property type="match status" value="1"/>
</dbReference>
<dbReference type="Gene3D" id="3.30.1330.70">
    <property type="entry name" value="Holliday junction resolvase RusA"/>
    <property type="match status" value="1"/>
</dbReference>
<comment type="caution">
    <text evidence="2">The sequence shown here is derived from an EMBL/GenBank/DDBJ whole genome shotgun (WGS) entry which is preliminary data.</text>
</comment>
<dbReference type="Proteomes" id="UP000623010">
    <property type="component" value="Unassembled WGS sequence"/>
</dbReference>
<proteinExistence type="predicted"/>